<comment type="caution">
    <text evidence="1">The sequence shown here is derived from an EMBL/GenBank/DDBJ whole genome shotgun (WGS) entry which is preliminary data.</text>
</comment>
<dbReference type="EMBL" id="VSRR010018420">
    <property type="protein sequence ID" value="MPC61328.1"/>
    <property type="molecule type" value="Genomic_DNA"/>
</dbReference>
<keyword evidence="2" id="KW-1185">Reference proteome</keyword>
<reference evidence="1 2" key="1">
    <citation type="submission" date="2019-05" db="EMBL/GenBank/DDBJ databases">
        <title>Another draft genome of Portunus trituberculatus and its Hox gene families provides insights of decapod evolution.</title>
        <authorList>
            <person name="Jeong J.-H."/>
            <person name="Song I."/>
            <person name="Kim S."/>
            <person name="Choi T."/>
            <person name="Kim D."/>
            <person name="Ryu S."/>
            <person name="Kim W."/>
        </authorList>
    </citation>
    <scope>NUCLEOTIDE SEQUENCE [LARGE SCALE GENOMIC DNA]</scope>
    <source>
        <tissue evidence="1">Muscle</tissue>
    </source>
</reference>
<evidence type="ECO:0000313" key="2">
    <source>
        <dbReference type="Proteomes" id="UP000324222"/>
    </source>
</evidence>
<name>A0A5B7GWP7_PORTR</name>
<dbReference type="OrthoDB" id="6371827at2759"/>
<protein>
    <submittedName>
        <fullName evidence="1">Uncharacterized protein</fullName>
    </submittedName>
</protein>
<accession>A0A5B7GWP7</accession>
<dbReference type="Proteomes" id="UP000324222">
    <property type="component" value="Unassembled WGS sequence"/>
</dbReference>
<proteinExistence type="predicted"/>
<sequence length="92" mass="10761">MFSYDDVMRNTVADRTAIEAHTYPSPTDLATDQTDFLSDLKTACRQHRDTTMTDTLQRQWTKKIDGFADLFYAERLSRLIQDRLLRADLIMI</sequence>
<organism evidence="1 2">
    <name type="scientific">Portunus trituberculatus</name>
    <name type="common">Swimming crab</name>
    <name type="synonym">Neptunus trituberculatus</name>
    <dbReference type="NCBI Taxonomy" id="210409"/>
    <lineage>
        <taxon>Eukaryota</taxon>
        <taxon>Metazoa</taxon>
        <taxon>Ecdysozoa</taxon>
        <taxon>Arthropoda</taxon>
        <taxon>Crustacea</taxon>
        <taxon>Multicrustacea</taxon>
        <taxon>Malacostraca</taxon>
        <taxon>Eumalacostraca</taxon>
        <taxon>Eucarida</taxon>
        <taxon>Decapoda</taxon>
        <taxon>Pleocyemata</taxon>
        <taxon>Brachyura</taxon>
        <taxon>Eubrachyura</taxon>
        <taxon>Portunoidea</taxon>
        <taxon>Portunidae</taxon>
        <taxon>Portuninae</taxon>
        <taxon>Portunus</taxon>
    </lineage>
</organism>
<evidence type="ECO:0000313" key="1">
    <source>
        <dbReference type="EMBL" id="MPC61328.1"/>
    </source>
</evidence>
<dbReference type="AlphaFoldDB" id="A0A5B7GWP7"/>
<gene>
    <name evidence="1" type="ORF">E2C01_055398</name>
</gene>